<evidence type="ECO:0000256" key="4">
    <source>
        <dbReference type="ARBA" id="ARBA00023136"/>
    </source>
</evidence>
<feature type="domain" description="O-antigen ligase-related" evidence="6">
    <location>
        <begin position="232"/>
        <end position="399"/>
    </location>
</feature>
<evidence type="ECO:0000256" key="2">
    <source>
        <dbReference type="ARBA" id="ARBA00022692"/>
    </source>
</evidence>
<feature type="transmembrane region" description="Helical" evidence="5">
    <location>
        <begin position="105"/>
        <end position="123"/>
    </location>
</feature>
<dbReference type="Pfam" id="PF04932">
    <property type="entry name" value="Wzy_C"/>
    <property type="match status" value="1"/>
</dbReference>
<sequence length="477" mass="51580">MKKFSWAQQAERGLLGFFMVALVWLPLPLASNRQWAVALFAAIVWLLLAAGGLLRLNASTARADAPRTSWGGHLVLALLVLLTAWTSLQLTRFGYTEDAHETRIYALRCIGYVGAFWLVQLLVTSDRRRMALLAGLLGAGVVQALIAMVLFSGSAQYEYLGSSFAQGTRATGTFPQADALANYMLLTFSAGLAVMLMQMGAARTGPPGRARQHRLHAAIEFMMSGKMVVRLMLITLVIALVLTRSRMGNGAFFLGLLLVAAWVMARSPDLRKSAAILVVSLLVVDLVVIGQWVGLSKVLNRMEATEIAAEAASAVPLEPATATTAPPVRREETLEERTRPVRDTLAMIRERPWTGFGGGAFYNAFTRYKVESLPLPYNHAHNDYVEIAADVGLPGLLLLGGVALLTALRAIQLMQDRSSPHARGVAAGVGMGLICALLHALVDLNLQINANAMVLTVLLAVVWSVPTKRTTTSLRSR</sequence>
<name>A0A7Y9U7V7_9BURK</name>
<dbReference type="EMBL" id="JACCFH010000001">
    <property type="protein sequence ID" value="NYG33926.1"/>
    <property type="molecule type" value="Genomic_DNA"/>
</dbReference>
<feature type="transmembrane region" description="Helical" evidence="5">
    <location>
        <begin position="35"/>
        <end position="56"/>
    </location>
</feature>
<dbReference type="AlphaFoldDB" id="A0A7Y9U7V7"/>
<dbReference type="GO" id="GO:0016874">
    <property type="term" value="F:ligase activity"/>
    <property type="evidence" value="ECO:0007669"/>
    <property type="project" value="UniProtKB-KW"/>
</dbReference>
<dbReference type="InterPro" id="IPR051533">
    <property type="entry name" value="WaaL-like"/>
</dbReference>
<comment type="subcellular location">
    <subcellularLocation>
        <location evidence="1">Membrane</location>
        <topology evidence="1">Multi-pass membrane protein</topology>
    </subcellularLocation>
</comment>
<feature type="transmembrane region" description="Helical" evidence="5">
    <location>
        <begin position="12"/>
        <end position="29"/>
    </location>
</feature>
<gene>
    <name evidence="7" type="ORF">BDD16_002912</name>
</gene>
<feature type="transmembrane region" description="Helical" evidence="5">
    <location>
        <begin position="274"/>
        <end position="293"/>
    </location>
</feature>
<feature type="transmembrane region" description="Helical" evidence="5">
    <location>
        <begin position="391"/>
        <end position="411"/>
    </location>
</feature>
<keyword evidence="4 5" id="KW-0472">Membrane</keyword>
<organism evidence="7 8">
    <name type="scientific">Sphaerotilus montanus</name>
    <dbReference type="NCBI Taxonomy" id="522889"/>
    <lineage>
        <taxon>Bacteria</taxon>
        <taxon>Pseudomonadati</taxon>
        <taxon>Pseudomonadota</taxon>
        <taxon>Betaproteobacteria</taxon>
        <taxon>Burkholderiales</taxon>
        <taxon>Sphaerotilaceae</taxon>
        <taxon>Sphaerotilus</taxon>
    </lineage>
</organism>
<evidence type="ECO:0000256" key="3">
    <source>
        <dbReference type="ARBA" id="ARBA00022989"/>
    </source>
</evidence>
<feature type="transmembrane region" description="Helical" evidence="5">
    <location>
        <begin position="183"/>
        <end position="202"/>
    </location>
</feature>
<dbReference type="Proteomes" id="UP000518288">
    <property type="component" value="Unassembled WGS sequence"/>
</dbReference>
<evidence type="ECO:0000313" key="7">
    <source>
        <dbReference type="EMBL" id="NYG33926.1"/>
    </source>
</evidence>
<reference evidence="7 8" key="1">
    <citation type="submission" date="2020-07" db="EMBL/GenBank/DDBJ databases">
        <title>Genomic Encyclopedia of Archaeal and Bacterial Type Strains, Phase II (KMG-II): from individual species to whole genera.</title>
        <authorList>
            <person name="Goeker M."/>
        </authorList>
    </citation>
    <scope>NUCLEOTIDE SEQUENCE [LARGE SCALE GENOMIC DNA]</scope>
    <source>
        <strain evidence="7 8">DSM 21226</strain>
    </source>
</reference>
<feature type="transmembrane region" description="Helical" evidence="5">
    <location>
        <begin position="68"/>
        <end position="85"/>
    </location>
</feature>
<proteinExistence type="predicted"/>
<dbReference type="GO" id="GO:0016020">
    <property type="term" value="C:membrane"/>
    <property type="evidence" value="ECO:0007669"/>
    <property type="project" value="UniProtKB-SubCell"/>
</dbReference>
<feature type="transmembrane region" description="Helical" evidence="5">
    <location>
        <begin position="130"/>
        <end position="151"/>
    </location>
</feature>
<feature type="transmembrane region" description="Helical" evidence="5">
    <location>
        <begin position="448"/>
        <end position="467"/>
    </location>
</feature>
<protein>
    <submittedName>
        <fullName evidence="7">O-antigen ligase</fullName>
    </submittedName>
</protein>
<keyword evidence="3 5" id="KW-1133">Transmembrane helix</keyword>
<evidence type="ECO:0000256" key="5">
    <source>
        <dbReference type="SAM" id="Phobius"/>
    </source>
</evidence>
<feature type="transmembrane region" description="Helical" evidence="5">
    <location>
        <begin position="248"/>
        <end position="265"/>
    </location>
</feature>
<evidence type="ECO:0000259" key="6">
    <source>
        <dbReference type="Pfam" id="PF04932"/>
    </source>
</evidence>
<keyword evidence="7" id="KW-0436">Ligase</keyword>
<keyword evidence="2 5" id="KW-0812">Transmembrane</keyword>
<evidence type="ECO:0000313" key="8">
    <source>
        <dbReference type="Proteomes" id="UP000518288"/>
    </source>
</evidence>
<dbReference type="PANTHER" id="PTHR37422">
    <property type="entry name" value="TEICHURONIC ACID BIOSYNTHESIS PROTEIN TUAE"/>
    <property type="match status" value="1"/>
</dbReference>
<dbReference type="InterPro" id="IPR007016">
    <property type="entry name" value="O-antigen_ligase-rel_domated"/>
</dbReference>
<dbReference type="PANTHER" id="PTHR37422:SF13">
    <property type="entry name" value="LIPOPOLYSACCHARIDE BIOSYNTHESIS PROTEIN PA4999-RELATED"/>
    <property type="match status" value="1"/>
</dbReference>
<comment type="caution">
    <text evidence="7">The sequence shown here is derived from an EMBL/GenBank/DDBJ whole genome shotgun (WGS) entry which is preliminary data.</text>
</comment>
<dbReference type="RefSeq" id="WP_179634627.1">
    <property type="nucleotide sequence ID" value="NZ_JACCFH010000001.1"/>
</dbReference>
<keyword evidence="8" id="KW-1185">Reference proteome</keyword>
<evidence type="ECO:0000256" key="1">
    <source>
        <dbReference type="ARBA" id="ARBA00004141"/>
    </source>
</evidence>
<feature type="transmembrane region" description="Helical" evidence="5">
    <location>
        <begin position="423"/>
        <end position="442"/>
    </location>
</feature>
<feature type="transmembrane region" description="Helical" evidence="5">
    <location>
        <begin position="223"/>
        <end position="242"/>
    </location>
</feature>
<accession>A0A7Y9U7V7</accession>